<sequence length="280" mass="31133">MDYTEEQLVYSIPDLEELQHLYHAQHGLFPPEIDIRRLRRVLHLSYADLVWAPAVVRAHPGLSVVALFASPRALSACWQQLDETVLQRLSIAEIALAEALPFAANFFDLVHLFLMGPLLRPDRWPALLGECRRVLRLRGQINIVAFLAGPSSSPAYQRLRSLATATWSALGYSFGKARAEGGGPFVDSGVHLCHLLQAQGFEQIHYRLYPVDLGGWNNPAGRACCRRLLRDLALQKAPILAQGGCDEETFTRLLTEAEHDLDGEDFCASGALLSVTARKR</sequence>
<feature type="domain" description="Methyltransferase type 11" evidence="1">
    <location>
        <begin position="60"/>
        <end position="141"/>
    </location>
</feature>
<accession>A0A455SZW0</accession>
<evidence type="ECO:0000259" key="1">
    <source>
        <dbReference type="Pfam" id="PF08241"/>
    </source>
</evidence>
<evidence type="ECO:0000313" key="2">
    <source>
        <dbReference type="EMBL" id="BBH93897.1"/>
    </source>
</evidence>
<reference evidence="2" key="1">
    <citation type="submission" date="2018-12" db="EMBL/GenBank/DDBJ databases">
        <title>Novel natural products biosynthetic potential of the class Ktedonobacteria.</title>
        <authorList>
            <person name="Zheng Y."/>
            <person name="Saitou A."/>
            <person name="Wang C.M."/>
            <person name="Toyoda A."/>
            <person name="Minakuchi Y."/>
            <person name="Sekiguchi Y."/>
            <person name="Ueda K."/>
            <person name="Takano H."/>
            <person name="Sakai Y."/>
            <person name="Yokota A."/>
            <person name="Yabe S."/>
        </authorList>
    </citation>
    <scope>NUCLEOTIDE SEQUENCE</scope>
    <source>
        <strain evidence="2">A3-2</strain>
    </source>
</reference>
<dbReference type="AlphaFoldDB" id="A0A455SZW0"/>
<dbReference type="EMBL" id="AP019377">
    <property type="protein sequence ID" value="BBH93897.1"/>
    <property type="molecule type" value="Genomic_DNA"/>
</dbReference>
<name>A0A455SZW0_9CHLR</name>
<dbReference type="InterPro" id="IPR029063">
    <property type="entry name" value="SAM-dependent_MTases_sf"/>
</dbReference>
<organism evidence="2">
    <name type="scientific">Thermogemmatispora argillosa</name>
    <dbReference type="NCBI Taxonomy" id="2045280"/>
    <lineage>
        <taxon>Bacteria</taxon>
        <taxon>Bacillati</taxon>
        <taxon>Chloroflexota</taxon>
        <taxon>Ktedonobacteria</taxon>
        <taxon>Thermogemmatisporales</taxon>
        <taxon>Thermogemmatisporaceae</taxon>
        <taxon>Thermogemmatispora</taxon>
    </lineage>
</organism>
<gene>
    <name evidence="2" type="ORF">KTA_20960</name>
</gene>
<dbReference type="Pfam" id="PF08241">
    <property type="entry name" value="Methyltransf_11"/>
    <property type="match status" value="1"/>
</dbReference>
<dbReference type="InterPro" id="IPR013216">
    <property type="entry name" value="Methyltransf_11"/>
</dbReference>
<dbReference type="Gene3D" id="3.40.50.150">
    <property type="entry name" value="Vaccinia Virus protein VP39"/>
    <property type="match status" value="1"/>
</dbReference>
<dbReference type="GO" id="GO:0008757">
    <property type="term" value="F:S-adenosylmethionine-dependent methyltransferase activity"/>
    <property type="evidence" value="ECO:0007669"/>
    <property type="project" value="InterPro"/>
</dbReference>
<dbReference type="SUPFAM" id="SSF53335">
    <property type="entry name" value="S-adenosyl-L-methionine-dependent methyltransferases"/>
    <property type="match status" value="1"/>
</dbReference>
<protein>
    <recommendedName>
        <fullName evidence="1">Methyltransferase type 11 domain-containing protein</fullName>
    </recommendedName>
</protein>
<proteinExistence type="predicted"/>